<dbReference type="GO" id="GO:0051205">
    <property type="term" value="P:protein insertion into membrane"/>
    <property type="evidence" value="ECO:0007669"/>
    <property type="project" value="TreeGrafter"/>
</dbReference>
<dbReference type="Proteomes" id="UP000261560">
    <property type="component" value="Unplaced"/>
</dbReference>
<dbReference type="PaxDb" id="30732-ENSOMEP00000028519"/>
<keyword evidence="6" id="KW-1133">Transmembrane helix</keyword>
<name>A0A3B3DGA8_ORYME</name>
<dbReference type="InterPro" id="IPR027377">
    <property type="entry name" value="ZAR1/RTP1-5-like_Znf-3CxxC"/>
</dbReference>
<evidence type="ECO:0000256" key="7">
    <source>
        <dbReference type="ARBA" id="ARBA00023136"/>
    </source>
</evidence>
<evidence type="ECO:0000256" key="3">
    <source>
        <dbReference type="ARBA" id="ARBA00022723"/>
    </source>
</evidence>
<protein>
    <submittedName>
        <fullName evidence="9">Receptor-transporting protein 3-like</fullName>
    </submittedName>
</protein>
<dbReference type="STRING" id="30732.ENSOMEP00000028519"/>
<evidence type="ECO:0000313" key="10">
    <source>
        <dbReference type="Proteomes" id="UP000261560"/>
    </source>
</evidence>
<dbReference type="GO" id="GO:0006612">
    <property type="term" value="P:protein targeting to membrane"/>
    <property type="evidence" value="ECO:0007669"/>
    <property type="project" value="TreeGrafter"/>
</dbReference>
<reference evidence="9" key="2">
    <citation type="submission" date="2025-09" db="UniProtKB">
        <authorList>
            <consortium name="Ensembl"/>
        </authorList>
    </citation>
    <scope>IDENTIFICATION</scope>
</reference>
<organism evidence="9 10">
    <name type="scientific">Oryzias melastigma</name>
    <name type="common">Marine medaka</name>
    <dbReference type="NCBI Taxonomy" id="30732"/>
    <lineage>
        <taxon>Eukaryota</taxon>
        <taxon>Metazoa</taxon>
        <taxon>Chordata</taxon>
        <taxon>Craniata</taxon>
        <taxon>Vertebrata</taxon>
        <taxon>Euteleostomi</taxon>
        <taxon>Actinopterygii</taxon>
        <taxon>Neopterygii</taxon>
        <taxon>Teleostei</taxon>
        <taxon>Neoteleostei</taxon>
        <taxon>Acanthomorphata</taxon>
        <taxon>Ovalentaria</taxon>
        <taxon>Atherinomorphae</taxon>
        <taxon>Beloniformes</taxon>
        <taxon>Adrianichthyidae</taxon>
        <taxon>Oryziinae</taxon>
        <taxon>Oryzias</taxon>
    </lineage>
</organism>
<keyword evidence="2" id="KW-0812">Transmembrane</keyword>
<keyword evidence="5" id="KW-0862">Zinc</keyword>
<dbReference type="Pfam" id="PF13695">
    <property type="entry name" value="Zn_ribbon_3CxxC"/>
    <property type="match status" value="1"/>
</dbReference>
<comment type="subcellular location">
    <subcellularLocation>
        <location evidence="1">Membrane</location>
        <topology evidence="1">Single-pass membrane protein</topology>
    </subcellularLocation>
</comment>
<dbReference type="PANTHER" id="PTHR14402:SF20">
    <property type="entry name" value="RECEPTOR-TRANSPORTING PROTEIN 2"/>
    <property type="match status" value="1"/>
</dbReference>
<evidence type="ECO:0000256" key="6">
    <source>
        <dbReference type="ARBA" id="ARBA00022989"/>
    </source>
</evidence>
<dbReference type="GO" id="GO:0031849">
    <property type="term" value="F:olfactory receptor binding"/>
    <property type="evidence" value="ECO:0007669"/>
    <property type="project" value="TreeGrafter"/>
</dbReference>
<evidence type="ECO:0000256" key="4">
    <source>
        <dbReference type="ARBA" id="ARBA00022771"/>
    </source>
</evidence>
<evidence type="ECO:0000256" key="5">
    <source>
        <dbReference type="ARBA" id="ARBA00022833"/>
    </source>
</evidence>
<evidence type="ECO:0000256" key="2">
    <source>
        <dbReference type="ARBA" id="ARBA00022692"/>
    </source>
</evidence>
<dbReference type="AlphaFoldDB" id="A0A3B3DGA8"/>
<sequence length="194" mass="22753">KNGVDFNSSLKIYVSYFTLIDWLPSLWVETFEDLLDEQLDYEDDWSFQFNYRLTNELTAQEKRRGWKISCQCSKAQFKCGSCGNSWFSARVTLLFHYRLRRGRGTVIMRPLGQSCRNCQDDNFYFPGFVTKTVEDILIKVFSKIRKNCYMENDENNVPNTEPSTKRYTKPHESSLCESCLLGICNQDDDNETCV</sequence>
<dbReference type="GO" id="GO:0008270">
    <property type="term" value="F:zinc ion binding"/>
    <property type="evidence" value="ECO:0007669"/>
    <property type="project" value="UniProtKB-KW"/>
</dbReference>
<dbReference type="PANTHER" id="PTHR14402">
    <property type="entry name" value="RECEPTOR TRANSPORTING PROTEIN"/>
    <property type="match status" value="1"/>
</dbReference>
<dbReference type="Ensembl" id="ENSOMET00000017308.1">
    <property type="protein sequence ID" value="ENSOMEP00000028519.1"/>
    <property type="gene ID" value="ENSOMEG00000011640.1"/>
</dbReference>
<feature type="domain" description="3CxxC-type" evidence="8">
    <location>
        <begin position="72"/>
        <end position="182"/>
    </location>
</feature>
<evidence type="ECO:0000256" key="1">
    <source>
        <dbReference type="ARBA" id="ARBA00004167"/>
    </source>
</evidence>
<accession>A0A3B3DGA8</accession>
<evidence type="ECO:0000313" key="9">
    <source>
        <dbReference type="Ensembl" id="ENSOMEP00000028519.1"/>
    </source>
</evidence>
<dbReference type="SMART" id="SM01328">
    <property type="entry name" value="zf-3CxxC"/>
    <property type="match status" value="1"/>
</dbReference>
<reference evidence="9" key="1">
    <citation type="submission" date="2025-08" db="UniProtKB">
        <authorList>
            <consortium name="Ensembl"/>
        </authorList>
    </citation>
    <scope>IDENTIFICATION</scope>
</reference>
<keyword evidence="10" id="KW-1185">Reference proteome</keyword>
<keyword evidence="4" id="KW-0863">Zinc-finger</keyword>
<evidence type="ECO:0000259" key="8">
    <source>
        <dbReference type="SMART" id="SM01328"/>
    </source>
</evidence>
<keyword evidence="3" id="KW-0479">Metal-binding</keyword>
<proteinExistence type="predicted"/>
<dbReference type="GeneTree" id="ENSGT00940000170872"/>
<keyword evidence="7" id="KW-0472">Membrane</keyword>
<dbReference type="InterPro" id="IPR026096">
    <property type="entry name" value="R-trans_p"/>
</dbReference>
<dbReference type="GO" id="GO:0016020">
    <property type="term" value="C:membrane"/>
    <property type="evidence" value="ECO:0007669"/>
    <property type="project" value="UniProtKB-SubCell"/>
</dbReference>